<accession>A0A482V9I5</accession>
<evidence type="ECO:0000256" key="4">
    <source>
        <dbReference type="ARBA" id="ARBA00023204"/>
    </source>
</evidence>
<keyword evidence="4" id="KW-0234">DNA repair</keyword>
<evidence type="ECO:0000313" key="6">
    <source>
        <dbReference type="EMBL" id="RZB39907.1"/>
    </source>
</evidence>
<evidence type="ECO:0000256" key="2">
    <source>
        <dbReference type="ARBA" id="ARBA00008729"/>
    </source>
</evidence>
<proteinExistence type="inferred from homology"/>
<keyword evidence="3" id="KW-0227">DNA damage</keyword>
<name>A0A482V9I5_ASBVE</name>
<evidence type="ECO:0000256" key="1">
    <source>
        <dbReference type="ARBA" id="ARBA00004123"/>
    </source>
</evidence>
<gene>
    <name evidence="6" type="ORF">BDFB_010452</name>
</gene>
<evidence type="ECO:0008006" key="8">
    <source>
        <dbReference type="Google" id="ProtNLM"/>
    </source>
</evidence>
<reference evidence="6 7" key="1">
    <citation type="submission" date="2017-03" db="EMBL/GenBank/DDBJ databases">
        <title>Genome of the blue death feigning beetle - Asbolus verrucosus.</title>
        <authorList>
            <person name="Rider S.D."/>
        </authorList>
    </citation>
    <scope>NUCLEOTIDE SEQUENCE [LARGE SCALE GENOMIC DNA]</scope>
    <source>
        <strain evidence="6">Butters</strain>
        <tissue evidence="6">Head and leg muscle</tissue>
    </source>
</reference>
<protein>
    <recommendedName>
        <fullName evidence="8">Swi5-dependent recombination DNA repair protein 1 homolog</fullName>
    </recommendedName>
</protein>
<sequence length="179" mass="20368">MEKATPLPSTKNECITIPVKSKENILLTKTSLKNEGFITEKKSTKLKRSLSLKKSTDDINEKKTQTIKDSTECKVYLNPIEIAKPEDNVSESDINKLEKQVQEKKRLLENLNQAEIYRKLHDVDKLQELTVTWKRGCISALNALLTHLQTHADIDMAMLLNNLRVPKKLITLSQSGDLI</sequence>
<comment type="subcellular location">
    <subcellularLocation>
        <location evidence="1">Nucleus</location>
    </subcellularLocation>
</comment>
<dbReference type="GO" id="GO:0006281">
    <property type="term" value="P:DNA repair"/>
    <property type="evidence" value="ECO:0007669"/>
    <property type="project" value="UniProtKB-KW"/>
</dbReference>
<organism evidence="6 7">
    <name type="scientific">Asbolus verrucosus</name>
    <name type="common">Desert ironclad beetle</name>
    <dbReference type="NCBI Taxonomy" id="1661398"/>
    <lineage>
        <taxon>Eukaryota</taxon>
        <taxon>Metazoa</taxon>
        <taxon>Ecdysozoa</taxon>
        <taxon>Arthropoda</taxon>
        <taxon>Hexapoda</taxon>
        <taxon>Insecta</taxon>
        <taxon>Pterygota</taxon>
        <taxon>Neoptera</taxon>
        <taxon>Endopterygota</taxon>
        <taxon>Coleoptera</taxon>
        <taxon>Polyphaga</taxon>
        <taxon>Cucujiformia</taxon>
        <taxon>Tenebrionidae</taxon>
        <taxon>Pimeliinae</taxon>
        <taxon>Asbolus</taxon>
    </lineage>
</organism>
<dbReference type="InterPro" id="IPR018468">
    <property type="entry name" value="SFR1/Mei5"/>
</dbReference>
<evidence type="ECO:0000256" key="5">
    <source>
        <dbReference type="ARBA" id="ARBA00023242"/>
    </source>
</evidence>
<dbReference type="Proteomes" id="UP000292052">
    <property type="component" value="Unassembled WGS sequence"/>
</dbReference>
<evidence type="ECO:0000313" key="7">
    <source>
        <dbReference type="Proteomes" id="UP000292052"/>
    </source>
</evidence>
<dbReference type="AlphaFoldDB" id="A0A482V9I5"/>
<keyword evidence="7" id="KW-1185">Reference proteome</keyword>
<comment type="caution">
    <text evidence="6">The sequence shown here is derived from an EMBL/GenBank/DDBJ whole genome shotgun (WGS) entry which is preliminary data.</text>
</comment>
<keyword evidence="5" id="KW-0539">Nucleus</keyword>
<evidence type="ECO:0000256" key="3">
    <source>
        <dbReference type="ARBA" id="ARBA00022763"/>
    </source>
</evidence>
<dbReference type="Pfam" id="PF10376">
    <property type="entry name" value="Mei5"/>
    <property type="match status" value="1"/>
</dbReference>
<dbReference type="GO" id="GO:0005634">
    <property type="term" value="C:nucleus"/>
    <property type="evidence" value="ECO:0007669"/>
    <property type="project" value="UniProtKB-SubCell"/>
</dbReference>
<comment type="similarity">
    <text evidence="2">Belongs to the SFR1/MEI5 family.</text>
</comment>
<dbReference type="EMBL" id="QDEB01124175">
    <property type="protein sequence ID" value="RZB39907.1"/>
    <property type="molecule type" value="Genomic_DNA"/>
</dbReference>
<dbReference type="OrthoDB" id="10051617at2759"/>